<keyword evidence="2" id="KW-0456">Lyase</keyword>
<proteinExistence type="inferred from homology"/>
<dbReference type="AlphaFoldDB" id="A0A9P5TVV2"/>
<dbReference type="Gene3D" id="1.10.600.10">
    <property type="entry name" value="Farnesyl Diphosphate Synthase"/>
    <property type="match status" value="1"/>
</dbReference>
<accession>A0A9P5TVV2</accession>
<dbReference type="OrthoDB" id="2998174at2759"/>
<sequence length="311" mass="35546">MTEWCYPYADTEVKTVLAKLNAITIYIDDSLDDETMCDEISKFAHHVYIGESQPSGILNLYHGAIKELSHLFEGDPVQRGLAVTPWINFLDVCLLEKRLLTIDKELRASPYDMGYQDLAQQRSQGILGPAARETLPRARINFPLYFRYRSAIADACSAAIFKSTKEQSLPLSRYIIAVPDISFYVAIMNDLLSFHKEEKLGESITMIHLHTQSLKENSGTGASGKWTTLDTFNLLCDEVRDATFRIDELLRLQDCERIVRDGLDSRDMGLSGVDITIALQWRGFRDGYISWHLKSQRYKLDFIQAEQFQQN</sequence>
<evidence type="ECO:0000313" key="4">
    <source>
        <dbReference type="Proteomes" id="UP000772434"/>
    </source>
</evidence>
<evidence type="ECO:0000313" key="3">
    <source>
        <dbReference type="EMBL" id="KAF9049405.1"/>
    </source>
</evidence>
<name>A0A9P5TVV2_9AGAR</name>
<comment type="caution">
    <text evidence="3">The sequence shown here is derived from an EMBL/GenBank/DDBJ whole genome shotgun (WGS) entry which is preliminary data.</text>
</comment>
<dbReference type="GO" id="GO:0016838">
    <property type="term" value="F:carbon-oxygen lyase activity, acting on phosphates"/>
    <property type="evidence" value="ECO:0007669"/>
    <property type="project" value="InterPro"/>
</dbReference>
<dbReference type="SFLD" id="SFLDG01021">
    <property type="entry name" value="Trichodiene_Synthase_Like"/>
    <property type="match status" value="1"/>
</dbReference>
<dbReference type="Proteomes" id="UP000772434">
    <property type="component" value="Unassembled WGS sequence"/>
</dbReference>
<protein>
    <recommendedName>
        <fullName evidence="5">Terpene synthase</fullName>
    </recommendedName>
</protein>
<evidence type="ECO:0008006" key="5">
    <source>
        <dbReference type="Google" id="ProtNLM"/>
    </source>
</evidence>
<dbReference type="InterPro" id="IPR008949">
    <property type="entry name" value="Isoprenoid_synthase_dom_sf"/>
</dbReference>
<dbReference type="SUPFAM" id="SSF48576">
    <property type="entry name" value="Terpenoid synthases"/>
    <property type="match status" value="2"/>
</dbReference>
<keyword evidence="4" id="KW-1185">Reference proteome</keyword>
<evidence type="ECO:0000256" key="1">
    <source>
        <dbReference type="ARBA" id="ARBA00007946"/>
    </source>
</evidence>
<evidence type="ECO:0000256" key="2">
    <source>
        <dbReference type="ARBA" id="ARBA00023239"/>
    </source>
</evidence>
<dbReference type="InterPro" id="IPR024652">
    <property type="entry name" value="Trichodiene_synth"/>
</dbReference>
<dbReference type="SFLD" id="SFLDS00005">
    <property type="entry name" value="Isoprenoid_Synthase_Type_I"/>
    <property type="match status" value="1"/>
</dbReference>
<organism evidence="3 4">
    <name type="scientific">Rhodocollybia butyracea</name>
    <dbReference type="NCBI Taxonomy" id="206335"/>
    <lineage>
        <taxon>Eukaryota</taxon>
        <taxon>Fungi</taxon>
        <taxon>Dikarya</taxon>
        <taxon>Basidiomycota</taxon>
        <taxon>Agaricomycotina</taxon>
        <taxon>Agaricomycetes</taxon>
        <taxon>Agaricomycetidae</taxon>
        <taxon>Agaricales</taxon>
        <taxon>Marasmiineae</taxon>
        <taxon>Omphalotaceae</taxon>
        <taxon>Rhodocollybia</taxon>
    </lineage>
</organism>
<comment type="similarity">
    <text evidence="1">Belongs to the trichodiene synthase family.</text>
</comment>
<reference evidence="3" key="1">
    <citation type="submission" date="2020-11" db="EMBL/GenBank/DDBJ databases">
        <authorList>
            <consortium name="DOE Joint Genome Institute"/>
            <person name="Ahrendt S."/>
            <person name="Riley R."/>
            <person name="Andreopoulos W."/>
            <person name="Labutti K."/>
            <person name="Pangilinan J."/>
            <person name="Ruiz-Duenas F.J."/>
            <person name="Barrasa J.M."/>
            <person name="Sanchez-Garcia M."/>
            <person name="Camarero S."/>
            <person name="Miyauchi S."/>
            <person name="Serrano A."/>
            <person name="Linde D."/>
            <person name="Babiker R."/>
            <person name="Drula E."/>
            <person name="Ayuso-Fernandez I."/>
            <person name="Pacheco R."/>
            <person name="Padilla G."/>
            <person name="Ferreira P."/>
            <person name="Barriuso J."/>
            <person name="Kellner H."/>
            <person name="Castanera R."/>
            <person name="Alfaro M."/>
            <person name="Ramirez L."/>
            <person name="Pisabarro A.G."/>
            <person name="Kuo A."/>
            <person name="Tritt A."/>
            <person name="Lipzen A."/>
            <person name="He G."/>
            <person name="Yan M."/>
            <person name="Ng V."/>
            <person name="Cullen D."/>
            <person name="Martin F."/>
            <person name="Rosso M.-N."/>
            <person name="Henrissat B."/>
            <person name="Hibbett D."/>
            <person name="Martinez A.T."/>
            <person name="Grigoriev I.V."/>
        </authorList>
    </citation>
    <scope>NUCLEOTIDE SEQUENCE</scope>
    <source>
        <strain evidence="3">AH 40177</strain>
    </source>
</reference>
<dbReference type="EMBL" id="JADNRY010000480">
    <property type="protein sequence ID" value="KAF9049405.1"/>
    <property type="molecule type" value="Genomic_DNA"/>
</dbReference>
<gene>
    <name evidence="3" type="ORF">BDP27DRAFT_1304729</name>
</gene>